<evidence type="ECO:0000256" key="5">
    <source>
        <dbReference type="ARBA" id="ARBA00023155"/>
    </source>
</evidence>
<reference evidence="12" key="1">
    <citation type="submission" date="2023-07" db="EMBL/GenBank/DDBJ databases">
        <title>draft genome sequence of fig (Ficus carica).</title>
        <authorList>
            <person name="Takahashi T."/>
            <person name="Nishimura K."/>
        </authorList>
    </citation>
    <scope>NUCLEOTIDE SEQUENCE</scope>
</reference>
<dbReference type="FunFam" id="1.10.10.60:FF:000117">
    <property type="entry name" value="BEL1-like homeodomain protein 9"/>
    <property type="match status" value="1"/>
</dbReference>
<keyword evidence="3" id="KW-0805">Transcription regulation</keyword>
<keyword evidence="4 8" id="KW-0238">DNA-binding</keyword>
<dbReference type="InterPro" id="IPR050224">
    <property type="entry name" value="TALE_homeobox"/>
</dbReference>
<evidence type="ECO:0000256" key="8">
    <source>
        <dbReference type="PROSITE-ProRule" id="PRU00108"/>
    </source>
</evidence>
<dbReference type="SUPFAM" id="SSF46689">
    <property type="entry name" value="Homeodomain-like"/>
    <property type="match status" value="1"/>
</dbReference>
<organism evidence="12 13">
    <name type="scientific">Ficus carica</name>
    <name type="common">Common fig</name>
    <dbReference type="NCBI Taxonomy" id="3494"/>
    <lineage>
        <taxon>Eukaryota</taxon>
        <taxon>Viridiplantae</taxon>
        <taxon>Streptophyta</taxon>
        <taxon>Embryophyta</taxon>
        <taxon>Tracheophyta</taxon>
        <taxon>Spermatophyta</taxon>
        <taxon>Magnoliopsida</taxon>
        <taxon>eudicotyledons</taxon>
        <taxon>Gunneridae</taxon>
        <taxon>Pentapetalae</taxon>
        <taxon>rosids</taxon>
        <taxon>fabids</taxon>
        <taxon>Rosales</taxon>
        <taxon>Moraceae</taxon>
        <taxon>Ficeae</taxon>
        <taxon>Ficus</taxon>
    </lineage>
</organism>
<dbReference type="GO" id="GO:0006355">
    <property type="term" value="P:regulation of DNA-templated transcription"/>
    <property type="evidence" value="ECO:0007669"/>
    <property type="project" value="InterPro"/>
</dbReference>
<dbReference type="CDD" id="cd00086">
    <property type="entry name" value="homeodomain"/>
    <property type="match status" value="1"/>
</dbReference>
<evidence type="ECO:0000256" key="6">
    <source>
        <dbReference type="ARBA" id="ARBA00023163"/>
    </source>
</evidence>
<dbReference type="EMBL" id="BTGU01000096">
    <property type="protein sequence ID" value="GMN60161.1"/>
    <property type="molecule type" value="Genomic_DNA"/>
</dbReference>
<protein>
    <recommendedName>
        <fullName evidence="11">Homeobox domain-containing protein</fullName>
    </recommendedName>
</protein>
<evidence type="ECO:0000256" key="2">
    <source>
        <dbReference type="ARBA" id="ARBA00006454"/>
    </source>
</evidence>
<sequence length="738" mass="79440">MATYFDHGSSEIQATDGLHTLYLMNPNNYVPSYSDTTPTTSQPPPAAAAASASMFLLNPASSAATVAAAANNFPPHPTIGHLAGIPVPSTTAASMVGSNNSTDHHGEISTFHGVTIAPPPRIHYNLWPAPTDHHQQMVVGINSAADVPSQAGFRARQVVMSPTRQALSLSLSSSQQRNTAAYATSLSGGNEVVPAGILSPTSGDDVRANFLGNSLSSTVLAVSNGIGSSVHGVLLGSKYLKAAHELLDEVVNVGSTKGMKAGAAAATDSANGAGEKPDRESTHAAAAIGGSYNSGGESSNTKLGTELSTAQRQELQVKKAKLAKMLDEVEQRYRQYHHQMQVVISTFEQAAGFGSAKSYTALALKTISKQFRCLKDAIASQIKATGKSLGEEECLGVKIEGSRLRYVDHHLRQQRALQQLGMIQHNAWRPQRGLPERAVSVLRAWLFEHFLHPYPKTADKVMLAKQTGLTRSQVSNWFINARVRLWKPMVEEMYMEETKEQEGNGTSSTTSKSGHTKKTEVNKEPSTTPVVQEMNTAFKLDQIQAFQPSKPNQNFAMEIPNNSPLSTSPLMAGSFHFGTSTSEIQGISPRKQRSATTTTTTSEVLNSPSSILSMDVEMKGLSEQDDGRLDHLNNQRQSAFNPVGFGAYPVGDLARFNPADHHSHHQLAPRFHGNGVSLTLGLPHSENLSLSNRNIIDPLGTRLDNNIGMGSESTGNFDNMDMQSRKRFVAQLLPDFVS</sequence>
<feature type="region of interest" description="Disordered" evidence="10">
    <location>
        <begin position="497"/>
        <end position="528"/>
    </location>
</feature>
<dbReference type="PANTHER" id="PTHR11850">
    <property type="entry name" value="HOMEOBOX PROTEIN TRANSCRIPTION FACTORS"/>
    <property type="match status" value="1"/>
</dbReference>
<dbReference type="PROSITE" id="PS50071">
    <property type="entry name" value="HOMEOBOX_2"/>
    <property type="match status" value="1"/>
</dbReference>
<evidence type="ECO:0000259" key="11">
    <source>
        <dbReference type="PROSITE" id="PS50071"/>
    </source>
</evidence>
<dbReference type="Proteomes" id="UP001187192">
    <property type="component" value="Unassembled WGS sequence"/>
</dbReference>
<evidence type="ECO:0000256" key="9">
    <source>
        <dbReference type="SAM" id="Coils"/>
    </source>
</evidence>
<name>A0AA88DRG1_FICCA</name>
<dbReference type="SMART" id="SM00389">
    <property type="entry name" value="HOX"/>
    <property type="match status" value="1"/>
</dbReference>
<evidence type="ECO:0000256" key="7">
    <source>
        <dbReference type="ARBA" id="ARBA00023242"/>
    </source>
</evidence>
<evidence type="ECO:0000313" key="12">
    <source>
        <dbReference type="EMBL" id="GMN60161.1"/>
    </source>
</evidence>
<dbReference type="AlphaFoldDB" id="A0AA88DRG1"/>
<dbReference type="Pfam" id="PF05920">
    <property type="entry name" value="Homeobox_KN"/>
    <property type="match status" value="1"/>
</dbReference>
<feature type="DNA-binding region" description="Homeobox" evidence="8">
    <location>
        <begin position="427"/>
        <end position="489"/>
    </location>
</feature>
<dbReference type="GO" id="GO:0005634">
    <property type="term" value="C:nucleus"/>
    <property type="evidence" value="ECO:0007669"/>
    <property type="project" value="UniProtKB-SubCell"/>
</dbReference>
<feature type="coiled-coil region" evidence="9">
    <location>
        <begin position="312"/>
        <end position="339"/>
    </location>
</feature>
<accession>A0AA88DRG1</accession>
<comment type="similarity">
    <text evidence="2">Belongs to the TALE/BELL homeobox family.</text>
</comment>
<feature type="domain" description="Homeobox" evidence="11">
    <location>
        <begin position="425"/>
        <end position="488"/>
    </location>
</feature>
<proteinExistence type="inferred from homology"/>
<keyword evidence="5 8" id="KW-0371">Homeobox</keyword>
<dbReference type="InterPro" id="IPR001356">
    <property type="entry name" value="HD"/>
</dbReference>
<keyword evidence="7 8" id="KW-0539">Nucleus</keyword>
<keyword evidence="13" id="KW-1185">Reference proteome</keyword>
<gene>
    <name evidence="12" type="ORF">TIFTF001_029246</name>
</gene>
<dbReference type="Gene3D" id="1.10.10.60">
    <property type="entry name" value="Homeodomain-like"/>
    <property type="match status" value="1"/>
</dbReference>
<dbReference type="Pfam" id="PF07526">
    <property type="entry name" value="POX"/>
    <property type="match status" value="1"/>
</dbReference>
<dbReference type="InterPro" id="IPR008422">
    <property type="entry name" value="KN_HD"/>
</dbReference>
<feature type="compositionally biased region" description="Low complexity" evidence="10">
    <location>
        <begin position="503"/>
        <end position="513"/>
    </location>
</feature>
<dbReference type="GO" id="GO:0003677">
    <property type="term" value="F:DNA binding"/>
    <property type="evidence" value="ECO:0007669"/>
    <property type="project" value="UniProtKB-UniRule"/>
</dbReference>
<evidence type="ECO:0000256" key="1">
    <source>
        <dbReference type="ARBA" id="ARBA00004123"/>
    </source>
</evidence>
<keyword evidence="6" id="KW-0804">Transcription</keyword>
<evidence type="ECO:0000256" key="3">
    <source>
        <dbReference type="ARBA" id="ARBA00023015"/>
    </source>
</evidence>
<keyword evidence="9" id="KW-0175">Coiled coil</keyword>
<evidence type="ECO:0000256" key="4">
    <source>
        <dbReference type="ARBA" id="ARBA00023125"/>
    </source>
</evidence>
<dbReference type="SMART" id="SM00574">
    <property type="entry name" value="POX"/>
    <property type="match status" value="1"/>
</dbReference>
<comment type="caution">
    <text evidence="12">The sequence shown here is derived from an EMBL/GenBank/DDBJ whole genome shotgun (WGS) entry which is preliminary data.</text>
</comment>
<evidence type="ECO:0000313" key="13">
    <source>
        <dbReference type="Proteomes" id="UP001187192"/>
    </source>
</evidence>
<dbReference type="InterPro" id="IPR006563">
    <property type="entry name" value="POX_dom"/>
</dbReference>
<evidence type="ECO:0000256" key="10">
    <source>
        <dbReference type="SAM" id="MobiDB-lite"/>
    </source>
</evidence>
<comment type="subcellular location">
    <subcellularLocation>
        <location evidence="1 8">Nucleus</location>
    </subcellularLocation>
</comment>
<dbReference type="InterPro" id="IPR009057">
    <property type="entry name" value="Homeodomain-like_sf"/>
</dbReference>